<evidence type="ECO:0000313" key="1">
    <source>
        <dbReference type="EMBL" id="KAJ3839230.1"/>
    </source>
</evidence>
<keyword evidence="2" id="KW-1185">Reference proteome</keyword>
<name>A0AA38PAQ4_9AGAR</name>
<dbReference type="AlphaFoldDB" id="A0AA38PAQ4"/>
<evidence type="ECO:0000313" key="2">
    <source>
        <dbReference type="Proteomes" id="UP001163846"/>
    </source>
</evidence>
<dbReference type="Proteomes" id="UP001163846">
    <property type="component" value="Unassembled WGS sequence"/>
</dbReference>
<reference evidence="1" key="1">
    <citation type="submission" date="2022-08" db="EMBL/GenBank/DDBJ databases">
        <authorList>
            <consortium name="DOE Joint Genome Institute"/>
            <person name="Min B."/>
            <person name="Riley R."/>
            <person name="Sierra-Patev S."/>
            <person name="Naranjo-Ortiz M."/>
            <person name="Looney B."/>
            <person name="Konkel Z."/>
            <person name="Slot J.C."/>
            <person name="Sakamoto Y."/>
            <person name="Steenwyk J.L."/>
            <person name="Rokas A."/>
            <person name="Carro J."/>
            <person name="Camarero S."/>
            <person name="Ferreira P."/>
            <person name="Molpeceres G."/>
            <person name="Ruiz-Duenas F.J."/>
            <person name="Serrano A."/>
            <person name="Henrissat B."/>
            <person name="Drula E."/>
            <person name="Hughes K.W."/>
            <person name="Mata J.L."/>
            <person name="Ishikawa N.K."/>
            <person name="Vargas-Isla R."/>
            <person name="Ushijima S."/>
            <person name="Smith C.A."/>
            <person name="Ahrendt S."/>
            <person name="Andreopoulos W."/>
            <person name="He G."/>
            <person name="Labutti K."/>
            <person name="Lipzen A."/>
            <person name="Ng V."/>
            <person name="Sandor L."/>
            <person name="Barry K."/>
            <person name="Martinez A.T."/>
            <person name="Xiao Y."/>
            <person name="Gibbons J.G."/>
            <person name="Terashima K."/>
            <person name="Hibbett D.S."/>
            <person name="Grigoriev I.V."/>
        </authorList>
    </citation>
    <scope>NUCLEOTIDE SEQUENCE</scope>
    <source>
        <strain evidence="1">TFB9207</strain>
    </source>
</reference>
<protein>
    <submittedName>
        <fullName evidence="1">Uncharacterized protein</fullName>
    </submittedName>
</protein>
<accession>A0AA38PAQ4</accession>
<gene>
    <name evidence="1" type="ORF">F5878DRAFT_724680</name>
</gene>
<organism evidence="1 2">
    <name type="scientific">Lentinula raphanica</name>
    <dbReference type="NCBI Taxonomy" id="153919"/>
    <lineage>
        <taxon>Eukaryota</taxon>
        <taxon>Fungi</taxon>
        <taxon>Dikarya</taxon>
        <taxon>Basidiomycota</taxon>
        <taxon>Agaricomycotina</taxon>
        <taxon>Agaricomycetes</taxon>
        <taxon>Agaricomycetidae</taxon>
        <taxon>Agaricales</taxon>
        <taxon>Marasmiineae</taxon>
        <taxon>Omphalotaceae</taxon>
        <taxon>Lentinula</taxon>
    </lineage>
</organism>
<sequence>MDRFEELRGSVFSLRENPNLDYADVHTLRILLHDGFIFESMLLTAAYVFLRVTSSPKFRLKVNPRSQPSPLSSSSFDPFNGMQLSGLTSSSILLGAGMVNAAAWVAGYQSSGYTGWNLRQYNHLYEGNPRKVAYLIGSDENTLPGDVCDSWTEWNIIGNSNPGNYQFNCVATPDEINSNAHNNGFYVGGLNHEGVTMALCHIEYSGSELCDSDTVSDADDRACNVWVVAKSRMSQNLSYNDLYNDPSTSLNSPHRPSIAPPLLLPPSTCGLVIQLKPGAEDTSHNAQIPTKNSSKRLNMNYEQGYFSPQKLDMSSATTMVVHTYSCSEIAPASESRANLERQ</sequence>
<dbReference type="EMBL" id="MU806140">
    <property type="protein sequence ID" value="KAJ3839230.1"/>
    <property type="molecule type" value="Genomic_DNA"/>
</dbReference>
<comment type="caution">
    <text evidence="1">The sequence shown here is derived from an EMBL/GenBank/DDBJ whole genome shotgun (WGS) entry which is preliminary data.</text>
</comment>
<proteinExistence type="predicted"/>